<evidence type="ECO:0000313" key="3">
    <source>
        <dbReference type="EMBL" id="KZT69211.1"/>
    </source>
</evidence>
<dbReference type="Proteomes" id="UP000076727">
    <property type="component" value="Unassembled WGS sequence"/>
</dbReference>
<proteinExistence type="predicted"/>
<reference evidence="3 4" key="1">
    <citation type="journal article" date="2016" name="Mol. Biol. Evol.">
        <title>Comparative Genomics of Early-Diverging Mushroom-Forming Fungi Provides Insights into the Origins of Lignocellulose Decay Capabilities.</title>
        <authorList>
            <person name="Nagy L.G."/>
            <person name="Riley R."/>
            <person name="Tritt A."/>
            <person name="Adam C."/>
            <person name="Daum C."/>
            <person name="Floudas D."/>
            <person name="Sun H."/>
            <person name="Yadav J.S."/>
            <person name="Pangilinan J."/>
            <person name="Larsson K.H."/>
            <person name="Matsuura K."/>
            <person name="Barry K."/>
            <person name="Labutti K."/>
            <person name="Kuo R."/>
            <person name="Ohm R.A."/>
            <person name="Bhattacharya S.S."/>
            <person name="Shirouzu T."/>
            <person name="Yoshinaga Y."/>
            <person name="Martin F.M."/>
            <person name="Grigoriev I.V."/>
            <person name="Hibbett D.S."/>
        </authorList>
    </citation>
    <scope>NUCLEOTIDE SEQUENCE [LARGE SCALE GENOMIC DNA]</scope>
    <source>
        <strain evidence="3 4">L-15889</strain>
    </source>
</reference>
<keyword evidence="2" id="KW-1133">Transmembrane helix</keyword>
<keyword evidence="4" id="KW-1185">Reference proteome</keyword>
<dbReference type="OrthoDB" id="2799348at2759"/>
<feature type="region of interest" description="Disordered" evidence="1">
    <location>
        <begin position="1"/>
        <end position="34"/>
    </location>
</feature>
<feature type="region of interest" description="Disordered" evidence="1">
    <location>
        <begin position="82"/>
        <end position="108"/>
    </location>
</feature>
<evidence type="ECO:0000256" key="2">
    <source>
        <dbReference type="SAM" id="Phobius"/>
    </source>
</evidence>
<evidence type="ECO:0000256" key="1">
    <source>
        <dbReference type="SAM" id="MobiDB-lite"/>
    </source>
</evidence>
<accession>A0A165QAF1</accession>
<gene>
    <name evidence="3" type="ORF">DAEQUDRAFT_283965</name>
</gene>
<protein>
    <submittedName>
        <fullName evidence="3">Uncharacterized protein</fullName>
    </submittedName>
</protein>
<feature type="transmembrane region" description="Helical" evidence="2">
    <location>
        <begin position="42"/>
        <end position="64"/>
    </location>
</feature>
<keyword evidence="2" id="KW-0472">Membrane</keyword>
<sequence length="250" mass="26693">MAVGPSATATSSIPTASATGSTTSTSTSSSGGGPSFSANGTAALILAFLAIGLFVGGMVAMIGLRRRALGRAQRWMTSETPTPVWAHDYPEAEDSSGRDTGARRKKKREIGRRPKLYDIYAPAKGIEPTSWQCTLPISARRILQCTPPTTSMLEPQDVAQGAHHRWHFDALSLFHWSPGPTPPSPPVAPPQETVPVEVAVVIAMPSPVGEEYPRLDYGLGLTRLSWDYGIAALDDLNCMALPEEQSDKPL</sequence>
<evidence type="ECO:0000313" key="4">
    <source>
        <dbReference type="Proteomes" id="UP000076727"/>
    </source>
</evidence>
<keyword evidence="2" id="KW-0812">Transmembrane</keyword>
<dbReference type="EMBL" id="KV429060">
    <property type="protein sequence ID" value="KZT69211.1"/>
    <property type="molecule type" value="Genomic_DNA"/>
</dbReference>
<organism evidence="3 4">
    <name type="scientific">Daedalea quercina L-15889</name>
    <dbReference type="NCBI Taxonomy" id="1314783"/>
    <lineage>
        <taxon>Eukaryota</taxon>
        <taxon>Fungi</taxon>
        <taxon>Dikarya</taxon>
        <taxon>Basidiomycota</taxon>
        <taxon>Agaricomycotina</taxon>
        <taxon>Agaricomycetes</taxon>
        <taxon>Polyporales</taxon>
        <taxon>Fomitopsis</taxon>
    </lineage>
</organism>
<dbReference type="AlphaFoldDB" id="A0A165QAF1"/>
<name>A0A165QAF1_9APHY</name>